<dbReference type="EMBL" id="LWLG01000010">
    <property type="protein sequence ID" value="OAQ20504.1"/>
    <property type="molecule type" value="Genomic_DNA"/>
</dbReference>
<gene>
    <name evidence="1" type="ORF">TDIS_1413</name>
</gene>
<evidence type="ECO:0000313" key="2">
    <source>
        <dbReference type="Proteomes" id="UP000078390"/>
    </source>
</evidence>
<comment type="caution">
    <text evidence="1">The sequence shown here is derived from an EMBL/GenBank/DDBJ whole genome shotgun (WGS) entry which is preliminary data.</text>
</comment>
<keyword evidence="2" id="KW-1185">Reference proteome</keyword>
<name>A0A179D349_9BACT</name>
<sequence>MEKARPEEETQGLVFYPEPESSELNLRFGILHRGCYGKPGISSKRFDGVEGAKELVMAA</sequence>
<reference evidence="1 2" key="1">
    <citation type="submission" date="2016-04" db="EMBL/GenBank/DDBJ databases">
        <title>Genome analysis of Thermosulfurimonas dismutans, the first thermophilic sulfur-disproportionating bacterium of the phylum Thermodesulfobacteria.</title>
        <authorList>
            <person name="Mardanov A.V."/>
            <person name="Beletsky A.V."/>
            <person name="Kadnikov V.V."/>
            <person name="Slobodkin A.I."/>
            <person name="Ravin N.V."/>
        </authorList>
    </citation>
    <scope>NUCLEOTIDE SEQUENCE [LARGE SCALE GENOMIC DNA]</scope>
    <source>
        <strain evidence="1 2">S95</strain>
    </source>
</reference>
<dbReference type="STRING" id="999894.TDIS_1413"/>
<accession>A0A179D349</accession>
<dbReference type="AlphaFoldDB" id="A0A179D349"/>
<dbReference type="Proteomes" id="UP000078390">
    <property type="component" value="Unassembled WGS sequence"/>
</dbReference>
<protein>
    <submittedName>
        <fullName evidence="1">Uncharacterized protein</fullName>
    </submittedName>
</protein>
<evidence type="ECO:0000313" key="1">
    <source>
        <dbReference type="EMBL" id="OAQ20504.1"/>
    </source>
</evidence>
<proteinExistence type="predicted"/>
<organism evidence="1 2">
    <name type="scientific">Thermosulfurimonas dismutans</name>
    <dbReference type="NCBI Taxonomy" id="999894"/>
    <lineage>
        <taxon>Bacteria</taxon>
        <taxon>Pseudomonadati</taxon>
        <taxon>Thermodesulfobacteriota</taxon>
        <taxon>Thermodesulfobacteria</taxon>
        <taxon>Thermodesulfobacteriales</taxon>
        <taxon>Thermodesulfobacteriaceae</taxon>
        <taxon>Thermosulfurimonas</taxon>
    </lineage>
</organism>